<feature type="region of interest" description="Disordered" evidence="6">
    <location>
        <begin position="1155"/>
        <end position="1248"/>
    </location>
</feature>
<keyword evidence="8" id="KW-1185">Reference proteome</keyword>
<dbReference type="OrthoDB" id="9332038at2759"/>
<evidence type="ECO:0000256" key="2">
    <source>
        <dbReference type="ARBA" id="ARBA00022679"/>
    </source>
</evidence>
<evidence type="ECO:0000259" key="7">
    <source>
        <dbReference type="PROSITE" id="PS50011"/>
    </source>
</evidence>
<dbReference type="SMART" id="SM00220">
    <property type="entry name" value="S_TKc"/>
    <property type="match status" value="1"/>
</dbReference>
<evidence type="ECO:0000256" key="5">
    <source>
        <dbReference type="ARBA" id="ARBA00022840"/>
    </source>
</evidence>
<feature type="compositionally biased region" description="Polar residues" evidence="6">
    <location>
        <begin position="501"/>
        <end position="514"/>
    </location>
</feature>
<feature type="region of interest" description="Disordered" evidence="6">
    <location>
        <begin position="578"/>
        <end position="599"/>
    </location>
</feature>
<dbReference type="PROSITE" id="PS50011">
    <property type="entry name" value="PROTEIN_KINASE_DOM"/>
    <property type="match status" value="1"/>
</dbReference>
<keyword evidence="1" id="KW-0723">Serine/threonine-protein kinase</keyword>
<dbReference type="InterPro" id="IPR011009">
    <property type="entry name" value="Kinase-like_dom_sf"/>
</dbReference>
<evidence type="ECO:0000313" key="9">
    <source>
        <dbReference type="RefSeq" id="XP_013400287.1"/>
    </source>
</evidence>
<keyword evidence="2" id="KW-0808">Transferase</keyword>
<dbReference type="STRING" id="7574.A0A1S3IPZ5"/>
<dbReference type="AlphaFoldDB" id="A0A1S3IPZ5"/>
<dbReference type="PANTHER" id="PTHR24058">
    <property type="entry name" value="DUAL SPECIFICITY PROTEIN KINASE"/>
    <property type="match status" value="1"/>
</dbReference>
<feature type="region of interest" description="Disordered" evidence="6">
    <location>
        <begin position="492"/>
        <end position="514"/>
    </location>
</feature>
<dbReference type="Gene3D" id="3.30.200.20">
    <property type="entry name" value="Phosphorylase Kinase, domain 1"/>
    <property type="match status" value="1"/>
</dbReference>
<dbReference type="RefSeq" id="XP_013400287.1">
    <property type="nucleotide sequence ID" value="XM_013544833.2"/>
</dbReference>
<keyword evidence="3" id="KW-0547">Nucleotide-binding</keyword>
<organism evidence="8 9">
    <name type="scientific">Lingula anatina</name>
    <name type="common">Brachiopod</name>
    <name type="synonym">Lingula unguis</name>
    <dbReference type="NCBI Taxonomy" id="7574"/>
    <lineage>
        <taxon>Eukaryota</taxon>
        <taxon>Metazoa</taxon>
        <taxon>Spiralia</taxon>
        <taxon>Lophotrochozoa</taxon>
        <taxon>Brachiopoda</taxon>
        <taxon>Linguliformea</taxon>
        <taxon>Lingulata</taxon>
        <taxon>Lingulida</taxon>
        <taxon>Linguloidea</taxon>
        <taxon>Lingulidae</taxon>
        <taxon>Lingula</taxon>
    </lineage>
</organism>
<dbReference type="GO" id="GO:0004674">
    <property type="term" value="F:protein serine/threonine kinase activity"/>
    <property type="evidence" value="ECO:0007669"/>
    <property type="project" value="UniProtKB-KW"/>
</dbReference>
<dbReference type="GO" id="GO:0005524">
    <property type="term" value="F:ATP binding"/>
    <property type="evidence" value="ECO:0007669"/>
    <property type="project" value="UniProtKB-KW"/>
</dbReference>
<dbReference type="InParanoid" id="A0A1S3IPZ5"/>
<accession>A0A1S3IPZ5</accession>
<dbReference type="Pfam" id="PF00069">
    <property type="entry name" value="Pkinase"/>
    <property type="match status" value="1"/>
</dbReference>
<feature type="region of interest" description="Disordered" evidence="6">
    <location>
        <begin position="894"/>
        <end position="914"/>
    </location>
</feature>
<reference evidence="9" key="1">
    <citation type="submission" date="2025-08" db="UniProtKB">
        <authorList>
            <consortium name="RefSeq"/>
        </authorList>
    </citation>
    <scope>IDENTIFICATION</scope>
    <source>
        <tissue evidence="9">Gonads</tissue>
    </source>
</reference>
<evidence type="ECO:0000256" key="3">
    <source>
        <dbReference type="ARBA" id="ARBA00022741"/>
    </source>
</evidence>
<evidence type="ECO:0000256" key="6">
    <source>
        <dbReference type="SAM" id="MobiDB-lite"/>
    </source>
</evidence>
<feature type="domain" description="Protein kinase" evidence="7">
    <location>
        <begin position="88"/>
        <end position="386"/>
    </location>
</feature>
<keyword evidence="4" id="KW-0418">Kinase</keyword>
<feature type="compositionally biased region" description="Low complexity" evidence="6">
    <location>
        <begin position="1086"/>
        <end position="1095"/>
    </location>
</feature>
<evidence type="ECO:0000256" key="4">
    <source>
        <dbReference type="ARBA" id="ARBA00022777"/>
    </source>
</evidence>
<dbReference type="InterPro" id="IPR008271">
    <property type="entry name" value="Ser/Thr_kinase_AS"/>
</dbReference>
<name>A0A1S3IPZ5_LINAN</name>
<feature type="compositionally biased region" description="Polar residues" evidence="6">
    <location>
        <begin position="582"/>
        <end position="599"/>
    </location>
</feature>
<proteinExistence type="predicted"/>
<dbReference type="PROSITE" id="PS00108">
    <property type="entry name" value="PROTEIN_KINASE_ST"/>
    <property type="match status" value="1"/>
</dbReference>
<evidence type="ECO:0000256" key="1">
    <source>
        <dbReference type="ARBA" id="ARBA00022527"/>
    </source>
</evidence>
<feature type="region of interest" description="Disordered" evidence="6">
    <location>
        <begin position="1062"/>
        <end position="1137"/>
    </location>
</feature>
<dbReference type="Gene3D" id="1.10.510.10">
    <property type="entry name" value="Transferase(Phosphotransferase) domain 1"/>
    <property type="match status" value="1"/>
</dbReference>
<keyword evidence="5" id="KW-0067">ATP-binding</keyword>
<gene>
    <name evidence="9" type="primary">LOC106166302</name>
</gene>
<dbReference type="GeneID" id="106166302"/>
<feature type="region of interest" description="Disordered" evidence="6">
    <location>
        <begin position="743"/>
        <end position="767"/>
    </location>
</feature>
<dbReference type="KEGG" id="lak:106166302"/>
<evidence type="ECO:0000313" key="8">
    <source>
        <dbReference type="Proteomes" id="UP000085678"/>
    </source>
</evidence>
<sequence>MDSNKIRCFQPPMRSRDVLVRIPPPLTHTSAYVTGGLGNIYSRIHKKRNTKKSVLVPEAHPNRGLVHYTDEKGCFHPDCTLPLLARRYKFLGMIGKGQSSVFLRAQDTFKDEVKVSIKVLHTNFQPIGAQESDCIRRLNQADPYHLAPILRLQNTFMLDNHYCMVFDLLDPSPLSLHFKKIDKNQMIPLLKKVTVKLLQALGFLKQQNVIHADLKPENILLESEHNFSSLKIADFGNAFHCVHDEVSLYYDDFELQTLLYRAPEVMFGIPFGTEVDMWSLGCILAELYLGQPLFGYGNKKLVLEQITKVLGPFPRDLCQRGKYFQELKYLTEPGQQKEATMKILKKLRQSSSAVTDFSFASFLSGLLRYNPAERLTPSQAARHPFLASELGFRYLLDNETYPSCHLTREMYGDYGPAIAPQISKRFLSPVALLHRGTSIQPPVELPQGCNGASRHSKMLGHSSRQVAEVLPLKKVTPTSKLRVNEHRGSTRWLDADVDNGPANNSARQLGTNSQNASVHMAVTESHRVAENGHDLADEVNGLYRQIQDENALLEEYPSTSEESDDEHVQSDHAPREWFRFNGTPQNESESSQDSLEGQNNSRHVEINDSHVRQVQVPGSQNLNDLTFSINDEHVENIANNNATDSSMSRRQEKGYFVHGLTDHRFFEKQSARKREFVHQTPRNGRFVHVAAEDGDFVQSKERRRSADNVTPRNEKEEGVMLLTPVNKPESEATVHKTQDIKDKPHLSENDNLHQQGHKGKLTGKCPLGKNYTDNGLFRDKELKETSRRPTTVNAEVQTANRKENVPQGNFSCDRESIGGKKYLLKEHKSNTEPLPPHIGTDEEFPGDKNKVLKDRVKRISLGLSKTDVVNIVNPDKNDVFSQHGTGITKQEQVLTNEHSHDDSARNGKHDSAACKKRRVKGTAFHNSGNGDACYVAEGKKRKFHHYEQNSTSKLNDTFTVEVKDDRCKVTNFNHLREVKNKLLKKNMKEFSHYPSKNKHVPSRYLTESLVDEKSSEVTNFRELSSNRTSSSESAANSNKILNVYDFHDDSPQKVKRQLIMLESSQTSVSPDNTAINKIESESPRPSSQKKSISQKQNKKRKSKFQVGKCAQPKSCDSVNREDGLASGSSGFGFLPERKGKRISRKSYLQAKKKIKEQCMEEQSTSKQINQLGRFSQKGKSGKSRKGQKESYQVVQVVEMSSDEDTVGSPRNKSSVDHIYQGPDDDSLEYGTSSDEAEEEEVDILTMDH</sequence>
<feature type="compositionally biased region" description="Polar residues" evidence="6">
    <location>
        <begin position="1160"/>
        <end position="1170"/>
    </location>
</feature>
<dbReference type="InterPro" id="IPR000719">
    <property type="entry name" value="Prot_kinase_dom"/>
</dbReference>
<dbReference type="Proteomes" id="UP000085678">
    <property type="component" value="Unplaced"/>
</dbReference>
<dbReference type="InterPro" id="IPR050494">
    <property type="entry name" value="Ser_Thr_dual-spec_kinase"/>
</dbReference>
<protein>
    <submittedName>
        <fullName evidence="9">Uncharacterized protein LOC106166302</fullName>
    </submittedName>
</protein>
<feature type="compositionally biased region" description="Polar residues" evidence="6">
    <location>
        <begin position="1062"/>
        <end position="1075"/>
    </location>
</feature>
<dbReference type="SUPFAM" id="SSF56112">
    <property type="entry name" value="Protein kinase-like (PK-like)"/>
    <property type="match status" value="1"/>
</dbReference>
<dbReference type="PANTHER" id="PTHR24058:SF130">
    <property type="entry name" value="SERINE_THREONINE PROTEIN KINASES-RELATED"/>
    <property type="match status" value="1"/>
</dbReference>
<feature type="compositionally biased region" description="Basic and acidic residues" evidence="6">
    <location>
        <begin position="897"/>
        <end position="913"/>
    </location>
</feature>